<dbReference type="RefSeq" id="WP_367917546.1">
    <property type="nucleotide sequence ID" value="NZ_BAABAC010000005.1"/>
</dbReference>
<evidence type="ECO:0000313" key="4">
    <source>
        <dbReference type="Proteomes" id="UP001597229"/>
    </source>
</evidence>
<evidence type="ECO:0000256" key="2">
    <source>
        <dbReference type="SAM" id="SignalP"/>
    </source>
</evidence>
<proteinExistence type="predicted"/>
<evidence type="ECO:0000313" key="3">
    <source>
        <dbReference type="EMBL" id="MFD1246981.1"/>
    </source>
</evidence>
<dbReference type="EMBL" id="JBHTLX010000005">
    <property type="protein sequence ID" value="MFD1246981.1"/>
    <property type="molecule type" value="Genomic_DNA"/>
</dbReference>
<organism evidence="3 4">
    <name type="scientific">Nocardioides ginsengisoli</name>
    <dbReference type="NCBI Taxonomy" id="363868"/>
    <lineage>
        <taxon>Bacteria</taxon>
        <taxon>Bacillati</taxon>
        <taxon>Actinomycetota</taxon>
        <taxon>Actinomycetes</taxon>
        <taxon>Propionibacteriales</taxon>
        <taxon>Nocardioidaceae</taxon>
        <taxon>Nocardioides</taxon>
    </lineage>
</organism>
<keyword evidence="4" id="KW-1185">Reference proteome</keyword>
<evidence type="ECO:0000256" key="1">
    <source>
        <dbReference type="SAM" id="MobiDB-lite"/>
    </source>
</evidence>
<feature type="compositionally biased region" description="Pro residues" evidence="1">
    <location>
        <begin position="49"/>
        <end position="61"/>
    </location>
</feature>
<feature type="signal peptide" evidence="2">
    <location>
        <begin position="1"/>
        <end position="23"/>
    </location>
</feature>
<keyword evidence="2" id="KW-0732">Signal</keyword>
<feature type="region of interest" description="Disordered" evidence="1">
    <location>
        <begin position="29"/>
        <end position="62"/>
    </location>
</feature>
<name>A0ABW3VV82_9ACTN</name>
<reference evidence="4" key="1">
    <citation type="journal article" date="2019" name="Int. J. Syst. Evol. Microbiol.">
        <title>The Global Catalogue of Microorganisms (GCM) 10K type strain sequencing project: providing services to taxonomists for standard genome sequencing and annotation.</title>
        <authorList>
            <consortium name="The Broad Institute Genomics Platform"/>
            <consortium name="The Broad Institute Genome Sequencing Center for Infectious Disease"/>
            <person name="Wu L."/>
            <person name="Ma J."/>
        </authorList>
    </citation>
    <scope>NUCLEOTIDE SEQUENCE [LARGE SCALE GENOMIC DNA]</scope>
    <source>
        <strain evidence="4">CCUG 52478</strain>
    </source>
</reference>
<feature type="chain" id="PRO_5045182571" evidence="2">
    <location>
        <begin position="24"/>
        <end position="138"/>
    </location>
</feature>
<comment type="caution">
    <text evidence="3">The sequence shown here is derived from an EMBL/GenBank/DDBJ whole genome shotgun (WGS) entry which is preliminary data.</text>
</comment>
<dbReference type="Proteomes" id="UP001597229">
    <property type="component" value="Unassembled WGS sequence"/>
</dbReference>
<sequence>MASLLTVRLGALVAATACTLALAGCGDDNPSAGDKTSGTPSAASSAPPTTSPSPTAKPKPQLPKCEGLWVEGKALPSAYKGCVDKYGQVSKSLKGCFNRRLAQYGDQYYAIVGHEVIKALPDREHNKAYMDLLASCTG</sequence>
<feature type="compositionally biased region" description="Low complexity" evidence="1">
    <location>
        <begin position="35"/>
        <end position="48"/>
    </location>
</feature>
<gene>
    <name evidence="3" type="ORF">ACFQ3F_04195</name>
</gene>
<protein>
    <submittedName>
        <fullName evidence="3">Uncharacterized protein</fullName>
    </submittedName>
</protein>
<accession>A0ABW3VV82</accession>